<evidence type="ECO:0000256" key="3">
    <source>
        <dbReference type="ARBA" id="ARBA00023163"/>
    </source>
</evidence>
<dbReference type="InterPro" id="IPR000835">
    <property type="entry name" value="HTH_MarR-typ"/>
</dbReference>
<proteinExistence type="predicted"/>
<organism evidence="5 6">
    <name type="scientific">Labedaea rhizosphaerae</name>
    <dbReference type="NCBI Taxonomy" id="598644"/>
    <lineage>
        <taxon>Bacteria</taxon>
        <taxon>Bacillati</taxon>
        <taxon>Actinomycetota</taxon>
        <taxon>Actinomycetes</taxon>
        <taxon>Pseudonocardiales</taxon>
        <taxon>Pseudonocardiaceae</taxon>
        <taxon>Labedaea</taxon>
    </lineage>
</organism>
<accession>A0A4R6SA38</accession>
<dbReference type="InterPro" id="IPR011991">
    <property type="entry name" value="ArsR-like_HTH"/>
</dbReference>
<dbReference type="PRINTS" id="PR00598">
    <property type="entry name" value="HTHMARR"/>
</dbReference>
<dbReference type="AlphaFoldDB" id="A0A4R6SA38"/>
<dbReference type="Proteomes" id="UP000295444">
    <property type="component" value="Unassembled WGS sequence"/>
</dbReference>
<dbReference type="GO" id="GO:0003677">
    <property type="term" value="F:DNA binding"/>
    <property type="evidence" value="ECO:0007669"/>
    <property type="project" value="UniProtKB-KW"/>
</dbReference>
<dbReference type="CDD" id="cd00090">
    <property type="entry name" value="HTH_ARSR"/>
    <property type="match status" value="1"/>
</dbReference>
<dbReference type="SUPFAM" id="SSF46785">
    <property type="entry name" value="Winged helix' DNA-binding domain"/>
    <property type="match status" value="1"/>
</dbReference>
<dbReference type="PANTHER" id="PTHR42756:SF1">
    <property type="entry name" value="TRANSCRIPTIONAL REPRESSOR OF EMRAB OPERON"/>
    <property type="match status" value="1"/>
</dbReference>
<name>A0A4R6SA38_LABRH</name>
<evidence type="ECO:0000259" key="4">
    <source>
        <dbReference type="PROSITE" id="PS50995"/>
    </source>
</evidence>
<evidence type="ECO:0000256" key="1">
    <source>
        <dbReference type="ARBA" id="ARBA00023015"/>
    </source>
</evidence>
<evidence type="ECO:0000313" key="5">
    <source>
        <dbReference type="EMBL" id="TDP96681.1"/>
    </source>
</evidence>
<dbReference type="InterPro" id="IPR036388">
    <property type="entry name" value="WH-like_DNA-bd_sf"/>
</dbReference>
<reference evidence="5 6" key="1">
    <citation type="submission" date="2019-03" db="EMBL/GenBank/DDBJ databases">
        <title>Genomic Encyclopedia of Type Strains, Phase IV (KMG-IV): sequencing the most valuable type-strain genomes for metagenomic binning, comparative biology and taxonomic classification.</title>
        <authorList>
            <person name="Goeker M."/>
        </authorList>
    </citation>
    <scope>NUCLEOTIDE SEQUENCE [LARGE SCALE GENOMIC DNA]</scope>
    <source>
        <strain evidence="5 6">DSM 45361</strain>
    </source>
</reference>
<comment type="caution">
    <text evidence="5">The sequence shown here is derived from an EMBL/GenBank/DDBJ whole genome shotgun (WGS) entry which is preliminary data.</text>
</comment>
<keyword evidence="3" id="KW-0804">Transcription</keyword>
<dbReference type="RefSeq" id="WP_133852001.1">
    <property type="nucleotide sequence ID" value="NZ_SNXZ01000004.1"/>
</dbReference>
<evidence type="ECO:0000313" key="6">
    <source>
        <dbReference type="Proteomes" id="UP000295444"/>
    </source>
</evidence>
<keyword evidence="6" id="KW-1185">Reference proteome</keyword>
<dbReference type="PANTHER" id="PTHR42756">
    <property type="entry name" value="TRANSCRIPTIONAL REGULATOR, MARR"/>
    <property type="match status" value="1"/>
</dbReference>
<dbReference type="PROSITE" id="PS50995">
    <property type="entry name" value="HTH_MARR_2"/>
    <property type="match status" value="1"/>
</dbReference>
<evidence type="ECO:0000256" key="2">
    <source>
        <dbReference type="ARBA" id="ARBA00023125"/>
    </source>
</evidence>
<keyword evidence="2" id="KW-0238">DNA-binding</keyword>
<dbReference type="OrthoDB" id="4323829at2"/>
<gene>
    <name evidence="5" type="ORF">EV186_104669</name>
</gene>
<protein>
    <submittedName>
        <fullName evidence="5">MarR family transcriptional regulator</fullName>
    </submittedName>
</protein>
<dbReference type="InterPro" id="IPR036390">
    <property type="entry name" value="WH_DNA-bd_sf"/>
</dbReference>
<dbReference type="Gene3D" id="1.10.10.10">
    <property type="entry name" value="Winged helix-like DNA-binding domain superfamily/Winged helix DNA-binding domain"/>
    <property type="match status" value="1"/>
</dbReference>
<feature type="domain" description="HTH marR-type" evidence="4">
    <location>
        <begin position="4"/>
        <end position="135"/>
    </location>
</feature>
<keyword evidence="1" id="KW-0805">Transcription regulation</keyword>
<dbReference type="GO" id="GO:0003700">
    <property type="term" value="F:DNA-binding transcription factor activity"/>
    <property type="evidence" value="ECO:0007669"/>
    <property type="project" value="InterPro"/>
</dbReference>
<dbReference type="SMART" id="SM00347">
    <property type="entry name" value="HTH_MARR"/>
    <property type="match status" value="1"/>
</dbReference>
<sequence>MNDGVRLANLLGAAGLGVAAVVADGTAEFAGLSASAAAALVLLREGDGLTGTELGRRIGITQSAAARVVAALERDGYVTRGAWVGREVGVQLTDAGRRVGQVMLEERQKHLQGLLDGFDEHEQAALAPLLEKLLVKIYEYEQNSGRVCRLCDRDACTNNAVCPVGQAERDSA</sequence>
<dbReference type="EMBL" id="SNXZ01000004">
    <property type="protein sequence ID" value="TDP96681.1"/>
    <property type="molecule type" value="Genomic_DNA"/>
</dbReference>
<dbReference type="Pfam" id="PF12802">
    <property type="entry name" value="MarR_2"/>
    <property type="match status" value="1"/>
</dbReference>